<dbReference type="Proteomes" id="UP000243002">
    <property type="component" value="Unassembled WGS sequence"/>
</dbReference>
<keyword evidence="1" id="KW-0732">Signal</keyword>
<organism evidence="2 3">
    <name type="scientific">Cyanobium usitatum str. Tous</name>
    <dbReference type="NCBI Taxonomy" id="2116684"/>
    <lineage>
        <taxon>Bacteria</taxon>
        <taxon>Bacillati</taxon>
        <taxon>Cyanobacteriota</taxon>
        <taxon>Cyanophyceae</taxon>
        <taxon>Synechococcales</taxon>
        <taxon>Prochlorococcaceae</taxon>
        <taxon>Cyanobium</taxon>
    </lineage>
</organism>
<reference evidence="2 3" key="1">
    <citation type="journal article" date="2018" name="Environ. Microbiol.">
        <title>Ecological and genomic features of two widespread freshwater picocyanobacteria.</title>
        <authorList>
            <person name="Cabello-Yeves P.J."/>
            <person name="Picazo A."/>
            <person name="Camacho A."/>
            <person name="Callieri C."/>
            <person name="Rosselli R."/>
            <person name="Roda-Garcia J.J."/>
            <person name="Coutinho F.H."/>
            <person name="Rodriguez-Valera F."/>
        </authorList>
    </citation>
    <scope>NUCLEOTIDE SEQUENCE [LARGE SCALE GENOMIC DNA]</scope>
    <source>
        <strain evidence="2 3">Tous</strain>
    </source>
</reference>
<gene>
    <name evidence="2" type="primary">grrA</name>
    <name evidence="2" type="ORF">C7K55_10685</name>
</gene>
<accession>A0A2P7MTB4</accession>
<feature type="chain" id="PRO_5015143629" evidence="1">
    <location>
        <begin position="23"/>
        <end position="138"/>
    </location>
</feature>
<dbReference type="InterPro" id="IPR026356">
    <property type="entry name" value="GrrA/OscA1_RiPP"/>
</dbReference>
<proteinExistence type="predicted"/>
<evidence type="ECO:0000256" key="1">
    <source>
        <dbReference type="SAM" id="SignalP"/>
    </source>
</evidence>
<evidence type="ECO:0000313" key="2">
    <source>
        <dbReference type="EMBL" id="PSJ04459.1"/>
    </source>
</evidence>
<dbReference type="AlphaFoldDB" id="A0A2P7MTB4"/>
<sequence>MAFLNRSHLFGLLLLASLPLDGAAALALASAQHEPSAQGQTAAKPTSLSIEERLSRIAAAVQERDGTEASGLPDDAVSYVFVNGGGMGWGNGGFRNGGFYNGGFNNGGFRNGGFYNGGFRNGGFRNGGFLNGGGRYWR</sequence>
<dbReference type="RefSeq" id="WP_106632712.1">
    <property type="nucleotide sequence ID" value="NZ_PXXO01000012.1"/>
</dbReference>
<comment type="caution">
    <text evidence="2">The sequence shown here is derived from an EMBL/GenBank/DDBJ whole genome shotgun (WGS) entry which is preliminary data.</text>
</comment>
<evidence type="ECO:0000313" key="3">
    <source>
        <dbReference type="Proteomes" id="UP000243002"/>
    </source>
</evidence>
<protein>
    <submittedName>
        <fullName evidence="2">RSAM-associated Gly-rich repeat protein</fullName>
    </submittedName>
</protein>
<keyword evidence="3" id="KW-1185">Reference proteome</keyword>
<name>A0A2P7MTB4_9CYAN</name>
<dbReference type="NCBIfam" id="TIGR04260">
    <property type="entry name" value="Cyano_gly_rpt"/>
    <property type="match status" value="1"/>
</dbReference>
<feature type="signal peptide" evidence="1">
    <location>
        <begin position="1"/>
        <end position="22"/>
    </location>
</feature>
<dbReference type="EMBL" id="PXXO01000012">
    <property type="protein sequence ID" value="PSJ04459.1"/>
    <property type="molecule type" value="Genomic_DNA"/>
</dbReference>